<dbReference type="STRING" id="1179773.BN6_46130"/>
<dbReference type="InterPro" id="IPR029058">
    <property type="entry name" value="AB_hydrolase_fold"/>
</dbReference>
<keyword evidence="4" id="KW-1185">Reference proteome</keyword>
<dbReference type="AlphaFoldDB" id="K0K2R7"/>
<dbReference type="eggNOG" id="COG0412">
    <property type="taxonomic scope" value="Bacteria"/>
</dbReference>
<dbReference type="HOGENOM" id="CLU_057319_0_0_11"/>
<dbReference type="Pfam" id="PF00561">
    <property type="entry name" value="Abhydrolase_1"/>
    <property type="match status" value="1"/>
</dbReference>
<dbReference type="InterPro" id="IPR050471">
    <property type="entry name" value="AB_hydrolase"/>
</dbReference>
<organism evidence="3 4">
    <name type="scientific">Saccharothrix espanaensis (strain ATCC 51144 / DSM 44229 / JCM 9112 / NBRC 15066 / NRRL 15764)</name>
    <dbReference type="NCBI Taxonomy" id="1179773"/>
    <lineage>
        <taxon>Bacteria</taxon>
        <taxon>Bacillati</taxon>
        <taxon>Actinomycetota</taxon>
        <taxon>Actinomycetes</taxon>
        <taxon>Pseudonocardiales</taxon>
        <taxon>Pseudonocardiaceae</taxon>
        <taxon>Saccharothrix</taxon>
    </lineage>
</organism>
<evidence type="ECO:0000313" key="4">
    <source>
        <dbReference type="Proteomes" id="UP000006281"/>
    </source>
</evidence>
<dbReference type="KEGG" id="sesp:BN6_46130"/>
<feature type="region of interest" description="Disordered" evidence="1">
    <location>
        <begin position="387"/>
        <end position="406"/>
    </location>
</feature>
<dbReference type="GO" id="GO:0016787">
    <property type="term" value="F:hydrolase activity"/>
    <property type="evidence" value="ECO:0007669"/>
    <property type="project" value="UniProtKB-KW"/>
</dbReference>
<dbReference type="Gene3D" id="3.40.50.1820">
    <property type="entry name" value="alpha/beta hydrolase"/>
    <property type="match status" value="1"/>
</dbReference>
<dbReference type="PANTHER" id="PTHR43433">
    <property type="entry name" value="HYDROLASE, ALPHA/BETA FOLD FAMILY PROTEIN"/>
    <property type="match status" value="1"/>
</dbReference>
<evidence type="ECO:0000313" key="3">
    <source>
        <dbReference type="EMBL" id="CCH31892.1"/>
    </source>
</evidence>
<dbReference type="Proteomes" id="UP000006281">
    <property type="component" value="Chromosome"/>
</dbReference>
<dbReference type="EMBL" id="HE804045">
    <property type="protein sequence ID" value="CCH31892.1"/>
    <property type="molecule type" value="Genomic_DNA"/>
</dbReference>
<dbReference type="PANTHER" id="PTHR43433:SF5">
    <property type="entry name" value="AB HYDROLASE-1 DOMAIN-CONTAINING PROTEIN"/>
    <property type="match status" value="1"/>
</dbReference>
<dbReference type="BioCyc" id="SESP1179773:BN6_RS22330-MONOMER"/>
<dbReference type="SUPFAM" id="SSF53474">
    <property type="entry name" value="alpha/beta-Hydrolases"/>
    <property type="match status" value="1"/>
</dbReference>
<reference evidence="3 4" key="1">
    <citation type="journal article" date="2012" name="BMC Genomics">
        <title>Complete genome sequence of Saccharothrix espanaensis DSM 44229T and comparison to the other completely sequenced Pseudonocardiaceae.</title>
        <authorList>
            <person name="Strobel T."/>
            <person name="Al-Dilaimi A."/>
            <person name="Blom J."/>
            <person name="Gessner A."/>
            <person name="Kalinowski J."/>
            <person name="Luzhetska M."/>
            <person name="Puhler A."/>
            <person name="Szczepanowski R."/>
            <person name="Bechthold A."/>
            <person name="Ruckert C."/>
        </authorList>
    </citation>
    <scope>NUCLEOTIDE SEQUENCE [LARGE SCALE GENOMIC DNA]</scope>
    <source>
        <strain evidence="4">ATCC 51144 / DSM 44229 / JCM 9112 / NBRC 15066 / NRRL 15764</strain>
    </source>
</reference>
<keyword evidence="3" id="KW-0378">Hydrolase</keyword>
<dbReference type="PATRIC" id="fig|1179773.3.peg.4622"/>
<dbReference type="InterPro" id="IPR000073">
    <property type="entry name" value="AB_hydrolase_1"/>
</dbReference>
<name>K0K2R7_SACES</name>
<accession>K0K2R7</accession>
<proteinExistence type="predicted"/>
<protein>
    <submittedName>
        <fullName evidence="3">Alpha/beta hydrolase fold containing protein</fullName>
    </submittedName>
</protein>
<evidence type="ECO:0000259" key="2">
    <source>
        <dbReference type="Pfam" id="PF00561"/>
    </source>
</evidence>
<feature type="domain" description="AB hydrolase-1" evidence="2">
    <location>
        <begin position="189"/>
        <end position="370"/>
    </location>
</feature>
<evidence type="ECO:0000256" key="1">
    <source>
        <dbReference type="SAM" id="MobiDB-lite"/>
    </source>
</evidence>
<sequence>MHGCARPSPPLRLDRSGCRVNDPVTAGQLTTALLAAQPLLSVLPQPVRVHCADPGTADLLADLVRRLDLPPLTAVADAGGLGPFERVLSGFLGLADRPAAGQDVGTAVAAARAADFTGWTKRVDVPAAGGAVLPTYTAGDPTRPAVVVVSACGMPARLVEGWLRPLAQEHFVVVSETRELFTDGPAGPADVPTQVDDLFAVMDHLGLAEAHLLGLCGGAVLAVVAADRAPDRVSSLSLWHGDFDLGDDSPKTDHQRNLQALMAMAADSEKQAASVHAVLAHTMLGVAPPLLAHLVVYPYARPDLLHRYCVLNGHIMAADLRPHLGIGHRTLVVTSEDDATAHPDGSRVVADRLAGATLTVLPHGDHLSLFRAEPHVVDLALRFLADPRTPGVPPEEHHPLQEGSTS</sequence>
<gene>
    <name evidence="3" type="ordered locus">BN6_46130</name>
</gene>